<name>E5AE71_LEPMJ</name>
<keyword evidence="2" id="KW-1185">Reference proteome</keyword>
<protein>
    <submittedName>
        <fullName evidence="1">Predicted protein</fullName>
    </submittedName>
</protein>
<accession>E5AE71</accession>
<dbReference type="HOGENOM" id="CLU_3032830_0_0_1"/>
<gene>
    <name evidence="1" type="ORF">LEMA_P002970.1</name>
</gene>
<dbReference type="InParanoid" id="E5AE71"/>
<proteinExistence type="predicted"/>
<dbReference type="EMBL" id="FP929139">
    <property type="protein sequence ID" value="CBY01510.1"/>
    <property type="molecule type" value="Genomic_DNA"/>
</dbReference>
<evidence type="ECO:0000313" key="1">
    <source>
        <dbReference type="EMBL" id="CBY01510.1"/>
    </source>
</evidence>
<reference evidence="2" key="1">
    <citation type="journal article" date="2011" name="Nat. Commun.">
        <title>Effector diversification within compartments of the Leptosphaeria maculans genome affected by Repeat-Induced Point mutations.</title>
        <authorList>
            <person name="Rouxel T."/>
            <person name="Grandaubert J."/>
            <person name="Hane J.K."/>
            <person name="Hoede C."/>
            <person name="van de Wouw A.P."/>
            <person name="Couloux A."/>
            <person name="Dominguez V."/>
            <person name="Anthouard V."/>
            <person name="Bally P."/>
            <person name="Bourras S."/>
            <person name="Cozijnsen A.J."/>
            <person name="Ciuffetti L.M."/>
            <person name="Degrave A."/>
            <person name="Dilmaghani A."/>
            <person name="Duret L."/>
            <person name="Fudal I."/>
            <person name="Goodwin S.B."/>
            <person name="Gout L."/>
            <person name="Glaser N."/>
            <person name="Linglin J."/>
            <person name="Kema G.H.J."/>
            <person name="Lapalu N."/>
            <person name="Lawrence C.B."/>
            <person name="May K."/>
            <person name="Meyer M."/>
            <person name="Ollivier B."/>
            <person name="Poulain J."/>
            <person name="Schoch C.L."/>
            <person name="Simon A."/>
            <person name="Spatafora J.W."/>
            <person name="Stachowiak A."/>
            <person name="Turgeon B.G."/>
            <person name="Tyler B.M."/>
            <person name="Vincent D."/>
            <person name="Weissenbach J."/>
            <person name="Amselem J."/>
            <person name="Quesneville H."/>
            <person name="Oliver R.P."/>
            <person name="Wincker P."/>
            <person name="Balesdent M.-H."/>
            <person name="Howlett B.J."/>
        </authorList>
    </citation>
    <scope>NUCLEOTIDE SEQUENCE [LARGE SCALE GENOMIC DNA]</scope>
    <source>
        <strain evidence="2">JN3 / isolate v23.1.3 / race Av1-4-5-6-7-8</strain>
    </source>
</reference>
<organism evidence="1 2">
    <name type="scientific">Leptosphaeria maculans (strain JN3 / isolate v23.1.3 / race Av1-4-5-6-7-8)</name>
    <name type="common">Blackleg fungus</name>
    <name type="synonym">Phoma lingam</name>
    <dbReference type="NCBI Taxonomy" id="985895"/>
    <lineage>
        <taxon>Eukaryota</taxon>
        <taxon>Fungi</taxon>
        <taxon>Dikarya</taxon>
        <taxon>Ascomycota</taxon>
        <taxon>Pezizomycotina</taxon>
        <taxon>Dothideomycetes</taxon>
        <taxon>Pleosporomycetidae</taxon>
        <taxon>Pleosporales</taxon>
        <taxon>Pleosporineae</taxon>
        <taxon>Leptosphaeriaceae</taxon>
        <taxon>Plenodomus</taxon>
        <taxon>Plenodomus lingam/Leptosphaeria maculans species complex</taxon>
    </lineage>
</organism>
<evidence type="ECO:0000313" key="2">
    <source>
        <dbReference type="Proteomes" id="UP000002668"/>
    </source>
</evidence>
<dbReference type="AlphaFoldDB" id="E5AE71"/>
<sequence length="55" mass="5986">MQDVAATDLNTNQAAFSSSSFHTTIPRILVDDHVYLGKPKSGNPTILAWPMLSQV</sequence>
<dbReference type="Proteomes" id="UP000002668">
    <property type="component" value="Genome"/>
</dbReference>
<dbReference type="VEuPathDB" id="FungiDB:LEMA_P002970.1"/>